<dbReference type="SMART" id="SM00184">
    <property type="entry name" value="RING"/>
    <property type="match status" value="1"/>
</dbReference>
<feature type="compositionally biased region" description="Low complexity" evidence="17">
    <location>
        <begin position="583"/>
        <end position="592"/>
    </location>
</feature>
<dbReference type="GO" id="GO:0032391">
    <property type="term" value="C:photoreceptor connecting cilium"/>
    <property type="evidence" value="ECO:0007669"/>
    <property type="project" value="UniProtKB-ARBA"/>
</dbReference>
<dbReference type="InterPro" id="IPR058745">
    <property type="entry name" value="PWI_Topors"/>
</dbReference>
<gene>
    <name evidence="19" type="primary">TOPORS</name>
    <name evidence="19" type="ORF">BLAG_LOCUS6440</name>
</gene>
<evidence type="ECO:0000256" key="9">
    <source>
        <dbReference type="ARBA" id="ARBA00023163"/>
    </source>
</evidence>
<dbReference type="OrthoDB" id="21204at2759"/>
<feature type="compositionally biased region" description="Basic and acidic residues" evidence="17">
    <location>
        <begin position="668"/>
        <end position="686"/>
    </location>
</feature>
<feature type="compositionally biased region" description="Basic and acidic residues" evidence="17">
    <location>
        <begin position="946"/>
        <end position="955"/>
    </location>
</feature>
<feature type="compositionally biased region" description="Basic residues" evidence="17">
    <location>
        <begin position="26"/>
        <end position="35"/>
    </location>
</feature>
<dbReference type="SUPFAM" id="SSF57850">
    <property type="entry name" value="RING/U-box"/>
    <property type="match status" value="1"/>
</dbReference>
<keyword evidence="9" id="KW-0804">Transcription</keyword>
<dbReference type="GO" id="GO:0006513">
    <property type="term" value="P:protein monoubiquitination"/>
    <property type="evidence" value="ECO:0007669"/>
    <property type="project" value="TreeGrafter"/>
</dbReference>
<feature type="domain" description="RING-type" evidence="18">
    <location>
        <begin position="74"/>
        <end position="113"/>
    </location>
</feature>
<feature type="compositionally biased region" description="Basic residues" evidence="17">
    <location>
        <begin position="507"/>
        <end position="523"/>
    </location>
</feature>
<organism evidence="19 20">
    <name type="scientific">Branchiostoma lanceolatum</name>
    <name type="common">Common lancelet</name>
    <name type="synonym">Amphioxus lanceolatum</name>
    <dbReference type="NCBI Taxonomy" id="7740"/>
    <lineage>
        <taxon>Eukaryota</taxon>
        <taxon>Metazoa</taxon>
        <taxon>Chordata</taxon>
        <taxon>Cephalochordata</taxon>
        <taxon>Leptocardii</taxon>
        <taxon>Amphioxiformes</taxon>
        <taxon>Branchiostomatidae</taxon>
        <taxon>Branchiostoma</taxon>
    </lineage>
</organism>
<keyword evidence="5 16" id="KW-0863">Zinc-finger</keyword>
<sequence length="1082" mass="122628">MAAVQNHSPYIISSDSETEDSGIGKGIKKHGKAGRRSPIVFTRSLLSSSESSDEGSSSRIQKPAPASQSPDHNCSICLQQFQNKAFTDNCFHSFCYACIKEWSKVKATCPLCKTDFQSIIHTVKSIDDYQQDYLLPLGNGAFGTIDGQRFRYRTTLNLGRRMITESRRRIDEQMAIFHSYARHETIHCGRYRPERRMSAISIRKRVYSRGLRARGVQGDEGRTRDISAQFYRSNPAVTHRLVPWLSRELEALVASRDIVDFLLQLIVTVIQQVDLGSSTIKHTLEPYLLHRTDHFLHEFMTFAKYPFDMAAFDRNVIYESPIFGDVSPISPPRTPNFDRLTPPEVHNVGPTPYVPSASGIADIPTSYMNWAPRHSTWDSPSVTPRTRPGRSVTSTSGWDDETPGPSGLNPDLEPTVPPPPPMAALVKTEPVQEQVSQPRPVKTEQSPVHSPAYSSSGDSVVFTGYIKPLAERTPDAFISLSSESEDETSQDKETALQDNKNTDASPRRRYRSRSRNRRSRSRSRSREGRYKNLSRRNRSRSRTRRSRSSSRGRGHVRSRSRPRDRSKGRHQRSRSRSRRRSYSRSPSISWSRNRQKERLLNKPGGKRKQKTRHLESSPASSYRASHRENTTSSQRSSSHSTYQPAASRSKDMGHERRDQTRSHRSRSRERSWRSTSKDKSNRSKVKERSHRSRSKDRSPVSRERDRHQYRSRSHRSRSSDRAQISYQKSPHSGDGQSSLARYSGTFKNQGRTRRRSRSSSLEVTYEGKKKHDQYEYQKYSYSHRKHDNDSEVEVTFCKMSSKECRASKHHHHHKSKKKHKHRKKSKKHKKSKDREKSAVKKTGDVSSTDEESSVGDVECLSTISVSEKGDGVDATEEGQDQTVPVVIDQTQDTGDSNINKAQDSQKVQHRQEGNNGKNNQDNVPCELRNGDENDSSSAGKNSLSRTEVDLSEEHTVTGTLDSQTNSRHTFVGLGSVGSANVSDSGKDGPCTDSFLRKNDDKSPVCQSERRVISRSPEQEVMSQEGMMEQEVTSPEGMLPQGVDETVESTSAGSHRHDRRIVIAPKCQDERRIVISRNGGEGS</sequence>
<protein>
    <recommendedName>
        <fullName evidence="10">E3 ubiquitin-protein ligase Topors</fullName>
        <ecNumber evidence="2">2.3.2.27</ecNumber>
    </recommendedName>
    <alternativeName>
        <fullName evidence="11">RING-type E3 ubiquitin transferase Topors</fullName>
    </alternativeName>
    <alternativeName>
        <fullName evidence="13">SUMO1-protein E3 ligase Topors</fullName>
    </alternativeName>
    <alternativeName>
        <fullName evidence="12">Topoisomerase I-binding RING finger protein</fullName>
    </alternativeName>
    <alternativeName>
        <fullName evidence="14">Topoisomerase I-binding arginine/serine-rich protein</fullName>
    </alternativeName>
    <alternativeName>
        <fullName evidence="15">Tumor suppressor p53-binding protein 3</fullName>
    </alternativeName>
</protein>
<evidence type="ECO:0000256" key="10">
    <source>
        <dbReference type="ARBA" id="ARBA00071236"/>
    </source>
</evidence>
<keyword evidence="4" id="KW-0479">Metal-binding</keyword>
<evidence type="ECO:0000256" key="15">
    <source>
        <dbReference type="ARBA" id="ARBA00082108"/>
    </source>
</evidence>
<keyword evidence="7" id="KW-0862">Zinc</keyword>
<feature type="compositionally biased region" description="Polar residues" evidence="17">
    <location>
        <begin position="431"/>
        <end position="458"/>
    </location>
</feature>
<evidence type="ECO:0000313" key="20">
    <source>
        <dbReference type="Proteomes" id="UP000838412"/>
    </source>
</evidence>
<evidence type="ECO:0000256" key="2">
    <source>
        <dbReference type="ARBA" id="ARBA00012483"/>
    </source>
</evidence>
<evidence type="ECO:0000256" key="3">
    <source>
        <dbReference type="ARBA" id="ARBA00022679"/>
    </source>
</evidence>
<evidence type="ECO:0000256" key="6">
    <source>
        <dbReference type="ARBA" id="ARBA00022786"/>
    </source>
</evidence>
<dbReference type="InterPro" id="IPR017907">
    <property type="entry name" value="Znf_RING_CS"/>
</dbReference>
<evidence type="ECO:0000256" key="12">
    <source>
        <dbReference type="ARBA" id="ARBA00076940"/>
    </source>
</evidence>
<dbReference type="InterPro" id="IPR013083">
    <property type="entry name" value="Znf_RING/FYVE/PHD"/>
</dbReference>
<feature type="compositionally biased region" description="Basic residues" evidence="17">
    <location>
        <begin position="807"/>
        <end position="831"/>
    </location>
</feature>
<feature type="compositionally biased region" description="Basic and acidic residues" evidence="17">
    <location>
        <begin position="695"/>
        <end position="708"/>
    </location>
</feature>
<evidence type="ECO:0000256" key="14">
    <source>
        <dbReference type="ARBA" id="ARBA00079184"/>
    </source>
</evidence>
<feature type="compositionally biased region" description="Polar residues" evidence="17">
    <location>
        <begin position="956"/>
        <end position="968"/>
    </location>
</feature>
<proteinExistence type="predicted"/>
<dbReference type="Pfam" id="PF26084">
    <property type="entry name" value="PWI_Topors"/>
    <property type="match status" value="1"/>
</dbReference>
<dbReference type="InterPro" id="IPR018957">
    <property type="entry name" value="Znf_C3HC4_RING-type"/>
</dbReference>
<evidence type="ECO:0000259" key="18">
    <source>
        <dbReference type="PROSITE" id="PS50089"/>
    </source>
</evidence>
<evidence type="ECO:0000256" key="5">
    <source>
        <dbReference type="ARBA" id="ARBA00022771"/>
    </source>
</evidence>
<feature type="region of interest" description="Disordered" evidence="17">
    <location>
        <begin position="1"/>
        <end position="71"/>
    </location>
</feature>
<accession>A0A8K0E7D9</accession>
<dbReference type="GO" id="GO:0008630">
    <property type="term" value="P:intrinsic apoptotic signaling pathway in response to DNA damage"/>
    <property type="evidence" value="ECO:0007669"/>
    <property type="project" value="UniProtKB-ARBA"/>
</dbReference>
<dbReference type="PROSITE" id="PS50089">
    <property type="entry name" value="ZF_RING_2"/>
    <property type="match status" value="1"/>
</dbReference>
<dbReference type="FunFam" id="3.30.40.10:FF:000136">
    <property type="entry name" value="E3 ubiquitin-protein ligase Topors"/>
    <property type="match status" value="1"/>
</dbReference>
<evidence type="ECO:0000256" key="8">
    <source>
        <dbReference type="ARBA" id="ARBA00023015"/>
    </source>
</evidence>
<keyword evidence="3" id="KW-0808">Transferase</keyword>
<name>A0A8K0E7D9_BRALA</name>
<feature type="compositionally biased region" description="Basic and acidic residues" evidence="17">
    <location>
        <begin position="832"/>
        <end position="843"/>
    </location>
</feature>
<feature type="region of interest" description="Disordered" evidence="17">
    <location>
        <begin position="803"/>
        <end position="1064"/>
    </location>
</feature>
<dbReference type="PANTHER" id="PTHR46077:SF1">
    <property type="entry name" value="TOP1 BINDING ARGININE_SERINE RICH PROTEIN, E3 UBIQUITIN LIGASE"/>
    <property type="match status" value="1"/>
</dbReference>
<dbReference type="GO" id="GO:0061630">
    <property type="term" value="F:ubiquitin protein ligase activity"/>
    <property type="evidence" value="ECO:0007669"/>
    <property type="project" value="UniProtKB-EC"/>
</dbReference>
<evidence type="ECO:0000256" key="1">
    <source>
        <dbReference type="ARBA" id="ARBA00000900"/>
    </source>
</evidence>
<dbReference type="PROSITE" id="PS00518">
    <property type="entry name" value="ZF_RING_1"/>
    <property type="match status" value="1"/>
</dbReference>
<dbReference type="EMBL" id="OV696698">
    <property type="protein sequence ID" value="CAH1243479.1"/>
    <property type="molecule type" value="Genomic_DNA"/>
</dbReference>
<dbReference type="PANTHER" id="PTHR46077">
    <property type="entry name" value="E3 UBIQUITIN-PROTEIN LIGASE TOPORS"/>
    <property type="match status" value="1"/>
</dbReference>
<dbReference type="CDD" id="cd16574">
    <property type="entry name" value="RING-HC_Topors"/>
    <property type="match status" value="1"/>
</dbReference>
<keyword evidence="8" id="KW-0805">Transcription regulation</keyword>
<feature type="compositionally biased region" description="Polar residues" evidence="17">
    <location>
        <begin position="1"/>
        <end position="15"/>
    </location>
</feature>
<feature type="compositionally biased region" description="Low complexity" evidence="17">
    <location>
        <begin position="44"/>
        <end position="58"/>
    </location>
</feature>
<dbReference type="Gene3D" id="3.30.40.10">
    <property type="entry name" value="Zinc/RING finger domain, C3HC4 (zinc finger)"/>
    <property type="match status" value="1"/>
</dbReference>
<comment type="catalytic activity">
    <reaction evidence="1">
        <text>S-ubiquitinyl-[E2 ubiquitin-conjugating enzyme]-L-cysteine + [acceptor protein]-L-lysine = [E2 ubiquitin-conjugating enzyme]-L-cysteine + N(6)-ubiquitinyl-[acceptor protein]-L-lysine.</text>
        <dbReference type="EC" id="2.3.2.27"/>
    </reaction>
</comment>
<feature type="compositionally biased region" description="Basic and acidic residues" evidence="17">
    <location>
        <begin position="994"/>
        <end position="1011"/>
    </location>
</feature>
<feature type="compositionally biased region" description="Polar residues" evidence="17">
    <location>
        <begin position="913"/>
        <end position="922"/>
    </location>
</feature>
<dbReference type="AlphaFoldDB" id="A0A8K0E7D9"/>
<dbReference type="InterPro" id="IPR001841">
    <property type="entry name" value="Znf_RING"/>
</dbReference>
<dbReference type="Pfam" id="PF00097">
    <property type="entry name" value="zf-C3HC4"/>
    <property type="match status" value="1"/>
</dbReference>
<feature type="compositionally biased region" description="Basic residues" evidence="17">
    <location>
        <begin position="532"/>
        <end position="582"/>
    </location>
</feature>
<evidence type="ECO:0000313" key="19">
    <source>
        <dbReference type="EMBL" id="CAH1243479.1"/>
    </source>
</evidence>
<keyword evidence="6" id="KW-0833">Ubl conjugation pathway</keyword>
<dbReference type="GO" id="GO:0000209">
    <property type="term" value="P:protein polyubiquitination"/>
    <property type="evidence" value="ECO:0007669"/>
    <property type="project" value="TreeGrafter"/>
</dbReference>
<feature type="compositionally biased region" description="Polar residues" evidence="17">
    <location>
        <begin position="935"/>
        <end position="945"/>
    </location>
</feature>
<feature type="compositionally biased region" description="Low complexity" evidence="17">
    <location>
        <begin position="630"/>
        <end position="641"/>
    </location>
</feature>
<feature type="compositionally biased region" description="Polar residues" evidence="17">
    <location>
        <begin position="722"/>
        <end position="749"/>
    </location>
</feature>
<dbReference type="EC" id="2.3.2.27" evidence="2"/>
<keyword evidence="20" id="KW-1185">Reference proteome</keyword>
<dbReference type="InterPro" id="IPR058746">
    <property type="entry name" value="Znf_RING-type_Topors"/>
</dbReference>
<evidence type="ECO:0000256" key="7">
    <source>
        <dbReference type="ARBA" id="ARBA00022833"/>
    </source>
</evidence>
<evidence type="ECO:0000256" key="4">
    <source>
        <dbReference type="ARBA" id="ARBA00022723"/>
    </source>
</evidence>
<feature type="compositionally biased region" description="Polar residues" evidence="17">
    <location>
        <begin position="888"/>
        <end position="905"/>
    </location>
</feature>
<evidence type="ECO:0000256" key="17">
    <source>
        <dbReference type="SAM" id="MobiDB-lite"/>
    </source>
</evidence>
<dbReference type="Proteomes" id="UP000838412">
    <property type="component" value="Chromosome 13"/>
</dbReference>
<dbReference type="GO" id="GO:0008270">
    <property type="term" value="F:zinc ion binding"/>
    <property type="evidence" value="ECO:0007669"/>
    <property type="project" value="UniProtKB-KW"/>
</dbReference>
<evidence type="ECO:0000256" key="16">
    <source>
        <dbReference type="PROSITE-ProRule" id="PRU00175"/>
    </source>
</evidence>
<feature type="region of interest" description="Disordered" evidence="17">
    <location>
        <begin position="374"/>
        <end position="459"/>
    </location>
</feature>
<feature type="region of interest" description="Disordered" evidence="17">
    <location>
        <begin position="480"/>
        <end position="769"/>
    </location>
</feature>
<evidence type="ECO:0000256" key="13">
    <source>
        <dbReference type="ARBA" id="ARBA00079040"/>
    </source>
</evidence>
<reference evidence="19" key="1">
    <citation type="submission" date="2022-01" db="EMBL/GenBank/DDBJ databases">
        <authorList>
            <person name="Braso-Vives M."/>
        </authorList>
    </citation>
    <scope>NUCLEOTIDE SEQUENCE</scope>
</reference>
<evidence type="ECO:0000256" key="11">
    <source>
        <dbReference type="ARBA" id="ARBA00076856"/>
    </source>
</evidence>
<feature type="compositionally biased region" description="Basic and acidic residues" evidence="17">
    <location>
        <begin position="648"/>
        <end position="661"/>
    </location>
</feature>